<gene>
    <name evidence="1" type="ORF">JBS370_LOCUS41259</name>
</gene>
<comment type="caution">
    <text evidence="1">The sequence shown here is derived from an EMBL/GenBank/DDBJ whole genome shotgun (WGS) entry which is preliminary data.</text>
</comment>
<dbReference type="Proteomes" id="UP000663836">
    <property type="component" value="Unassembled WGS sequence"/>
</dbReference>
<dbReference type="EMBL" id="CAJOBD010043939">
    <property type="protein sequence ID" value="CAF4329242.1"/>
    <property type="molecule type" value="Genomic_DNA"/>
</dbReference>
<protein>
    <submittedName>
        <fullName evidence="1">Uncharacterized protein</fullName>
    </submittedName>
</protein>
<reference evidence="1" key="1">
    <citation type="submission" date="2021-02" db="EMBL/GenBank/DDBJ databases">
        <authorList>
            <person name="Nowell W R."/>
        </authorList>
    </citation>
    <scope>NUCLEOTIDE SEQUENCE</scope>
</reference>
<accession>A0A820JKY9</accession>
<feature type="non-terminal residue" evidence="1">
    <location>
        <position position="1"/>
    </location>
</feature>
<evidence type="ECO:0000313" key="2">
    <source>
        <dbReference type="Proteomes" id="UP000663836"/>
    </source>
</evidence>
<proteinExistence type="predicted"/>
<dbReference type="AlphaFoldDB" id="A0A820JKY9"/>
<organism evidence="1 2">
    <name type="scientific">Rotaria sordida</name>
    <dbReference type="NCBI Taxonomy" id="392033"/>
    <lineage>
        <taxon>Eukaryota</taxon>
        <taxon>Metazoa</taxon>
        <taxon>Spiralia</taxon>
        <taxon>Gnathifera</taxon>
        <taxon>Rotifera</taxon>
        <taxon>Eurotatoria</taxon>
        <taxon>Bdelloidea</taxon>
        <taxon>Philodinida</taxon>
        <taxon>Philodinidae</taxon>
        <taxon>Rotaria</taxon>
    </lineage>
</organism>
<name>A0A820JKY9_9BILA</name>
<evidence type="ECO:0000313" key="1">
    <source>
        <dbReference type="EMBL" id="CAF4329242.1"/>
    </source>
</evidence>
<sequence>MQNSELDGSIIKVTLTKHVDKNQYFRFIRDVNPSTLTTNLS</sequence>